<dbReference type="InterPro" id="IPR000792">
    <property type="entry name" value="Tscrpt_reg_LuxR_C"/>
</dbReference>
<organism evidence="5">
    <name type="scientific">Salmonella enterica subsp. salamae</name>
    <dbReference type="NCBI Taxonomy" id="59202"/>
    <lineage>
        <taxon>Bacteria</taxon>
        <taxon>Pseudomonadati</taxon>
        <taxon>Pseudomonadota</taxon>
        <taxon>Gammaproteobacteria</taxon>
        <taxon>Enterobacterales</taxon>
        <taxon>Enterobacteriaceae</taxon>
        <taxon>Salmonella</taxon>
    </lineage>
</organism>
<reference evidence="6" key="1">
    <citation type="submission" date="2018-07" db="EMBL/GenBank/DDBJ databases">
        <authorList>
            <consortium name="GenomeTrakr network: Whole genome sequencing for foodborne pathogen traceback"/>
        </authorList>
    </citation>
    <scope>NUCLEOTIDE SEQUENCE</scope>
    <source>
        <plasmid evidence="6">pCFSAN001015</plasmid>
    </source>
</reference>
<gene>
    <name evidence="6" type="ORF">AIT66_24430</name>
    <name evidence="5" type="ORF">FNN84_22100</name>
</gene>
<evidence type="ECO:0000256" key="3">
    <source>
        <dbReference type="ARBA" id="ARBA00023163"/>
    </source>
</evidence>
<dbReference type="InterPro" id="IPR036693">
    <property type="entry name" value="TF_LuxR_autoind-bd_dom_sf"/>
</dbReference>
<dbReference type="PANTHER" id="PTHR44688:SF16">
    <property type="entry name" value="DNA-BINDING TRANSCRIPTIONAL ACTIVATOR DEVR_DOSR"/>
    <property type="match status" value="1"/>
</dbReference>
<dbReference type="EMBL" id="CP074597">
    <property type="protein sequence ID" value="QVP52797.1"/>
    <property type="molecule type" value="Genomic_DNA"/>
</dbReference>
<dbReference type="InterPro" id="IPR016032">
    <property type="entry name" value="Sig_transdc_resp-reg_C-effctor"/>
</dbReference>
<keyword evidence="3" id="KW-0804">Transcription</keyword>
<dbReference type="AlphaFoldDB" id="A0A5Y2S876"/>
<sequence>MYGVFREDKTSTARLQRFIEKHLVVPENARYAYTVVSKRNPSEALIISSYPEKWVTLYRDEHLQLTDPVVLYAFRCSSPFAWDENMTLVSGLRLRGLFSRARQHNITSGFTFVLHDHMNNLSLLSFTTADAAPGQRLFSDPAKMQMLLIEINAEMYRLAGAASGCGMACENETKKNFLTPREHQVLYWASMGKTYGETATILGISVSTVKFHMRNIVSRLGVSNARQAIRLSTELELLTKAVP</sequence>
<dbReference type="EMBL" id="AAILSQ010000033">
    <property type="protein sequence ID" value="ECF6053866.1"/>
    <property type="molecule type" value="Genomic_DNA"/>
</dbReference>
<dbReference type="GO" id="GO:0003677">
    <property type="term" value="F:DNA binding"/>
    <property type="evidence" value="ECO:0007669"/>
    <property type="project" value="UniProtKB-KW"/>
</dbReference>
<dbReference type="Pfam" id="PF03472">
    <property type="entry name" value="Autoind_bind"/>
    <property type="match status" value="1"/>
</dbReference>
<dbReference type="SUPFAM" id="SSF75516">
    <property type="entry name" value="Pheromone-binding domain of LuxR-like quorum-sensing transcription factors"/>
    <property type="match status" value="1"/>
</dbReference>
<reference evidence="5" key="2">
    <citation type="submission" date="2019-07" db="EMBL/GenBank/DDBJ databases">
        <authorList>
            <person name="Ashton P.M."/>
            <person name="Dallman T."/>
            <person name="Nair S."/>
            <person name="De Pinna E."/>
            <person name="Peters T."/>
            <person name="Grant K."/>
        </authorList>
    </citation>
    <scope>NUCLEOTIDE SEQUENCE [LARGE SCALE GENOMIC DNA]</scope>
    <source>
        <strain evidence="5">107213</strain>
    </source>
</reference>
<proteinExistence type="predicted"/>
<geneLocation type="plasmid" evidence="6">
    <name>pCFSAN001015</name>
</geneLocation>
<dbReference type="GO" id="GO:0006355">
    <property type="term" value="P:regulation of DNA-templated transcription"/>
    <property type="evidence" value="ECO:0007669"/>
    <property type="project" value="InterPro"/>
</dbReference>
<reference evidence="6" key="3">
    <citation type="submission" date="2021-05" db="EMBL/GenBank/DDBJ databases">
        <title>Whole genome PacBio Sequel sequence of Salmonella enterica subsp. enterica.</title>
        <authorList>
            <person name="Hoffmann M."/>
            <person name="Balkey M."/>
            <person name="Luo Y."/>
        </authorList>
    </citation>
    <scope>NUCLEOTIDE SEQUENCE</scope>
    <source>
        <plasmid evidence="6">pCFSAN001015</plasmid>
    </source>
</reference>
<accession>A0A5Y2S876</accession>
<keyword evidence="2" id="KW-0238">DNA-binding</keyword>
<evidence type="ECO:0000313" key="5">
    <source>
        <dbReference type="EMBL" id="ECF6053866.1"/>
    </source>
</evidence>
<dbReference type="PROSITE" id="PS50043">
    <property type="entry name" value="HTH_LUXR_2"/>
    <property type="match status" value="1"/>
</dbReference>
<evidence type="ECO:0000313" key="6">
    <source>
        <dbReference type="EMBL" id="QVP52797.1"/>
    </source>
</evidence>
<dbReference type="Gene3D" id="1.10.10.10">
    <property type="entry name" value="Winged helix-like DNA-binding domain superfamily/Winged helix DNA-binding domain"/>
    <property type="match status" value="1"/>
</dbReference>
<keyword evidence="1" id="KW-0805">Transcription regulation</keyword>
<dbReference type="Proteomes" id="UP000839746">
    <property type="component" value="Unassembled WGS sequence"/>
</dbReference>
<dbReference type="InterPro" id="IPR036388">
    <property type="entry name" value="WH-like_DNA-bd_sf"/>
</dbReference>
<dbReference type="PANTHER" id="PTHR44688">
    <property type="entry name" value="DNA-BINDING TRANSCRIPTIONAL ACTIVATOR DEVR_DOSR"/>
    <property type="match status" value="1"/>
</dbReference>
<keyword evidence="6" id="KW-0614">Plasmid</keyword>
<dbReference type="PRINTS" id="PR00038">
    <property type="entry name" value="HTHLUXR"/>
</dbReference>
<evidence type="ECO:0000256" key="2">
    <source>
        <dbReference type="ARBA" id="ARBA00023125"/>
    </source>
</evidence>
<evidence type="ECO:0000259" key="4">
    <source>
        <dbReference type="PROSITE" id="PS50043"/>
    </source>
</evidence>
<dbReference type="InterPro" id="IPR005143">
    <property type="entry name" value="TF_LuxR_autoind-bd_dom"/>
</dbReference>
<dbReference type="Pfam" id="PF00196">
    <property type="entry name" value="GerE"/>
    <property type="match status" value="1"/>
</dbReference>
<evidence type="ECO:0000256" key="1">
    <source>
        <dbReference type="ARBA" id="ARBA00023015"/>
    </source>
</evidence>
<dbReference type="SMART" id="SM00421">
    <property type="entry name" value="HTH_LUXR"/>
    <property type="match status" value="1"/>
</dbReference>
<name>A0A5Y2S876_SALER</name>
<dbReference type="Gene3D" id="3.30.450.80">
    <property type="entry name" value="Transcription factor LuxR-like, autoinducer-binding domain"/>
    <property type="match status" value="1"/>
</dbReference>
<dbReference type="CDD" id="cd06170">
    <property type="entry name" value="LuxR_C_like"/>
    <property type="match status" value="1"/>
</dbReference>
<feature type="domain" description="HTH luxR-type" evidence="4">
    <location>
        <begin position="171"/>
        <end position="236"/>
    </location>
</feature>
<dbReference type="SUPFAM" id="SSF46894">
    <property type="entry name" value="C-terminal effector domain of the bipartite response regulators"/>
    <property type="match status" value="1"/>
</dbReference>
<protein>
    <submittedName>
        <fullName evidence="5">LuxR family transcriptional regulator</fullName>
    </submittedName>
</protein>